<organism evidence="2 3">
    <name type="scientific">Defluviicoccus vanus</name>
    <dbReference type="NCBI Taxonomy" id="111831"/>
    <lineage>
        <taxon>Bacteria</taxon>
        <taxon>Pseudomonadati</taxon>
        <taxon>Pseudomonadota</taxon>
        <taxon>Alphaproteobacteria</taxon>
        <taxon>Rhodospirillales</taxon>
        <taxon>Rhodospirillaceae</taxon>
        <taxon>Defluviicoccus</taxon>
    </lineage>
</organism>
<dbReference type="KEGG" id="dvn:HQ394_14120"/>
<sequence>MLLALLVSIAPSMAGAAERLITTTGVGTVQLGMSLDAARAATPGFILSESVDAVGDGYVAVAEDDIILMRLFADAGDLGPTVDWHAAIVAIEVLAPSYRTTAGVSPQSPLAEVAQAYGPLIRIRRSEIDRQEYALFANQPLNLVLRVDGGSEGSEAGIYLPGTDMTERFRLGARIASITVQQAL</sequence>
<evidence type="ECO:0000313" key="3">
    <source>
        <dbReference type="Proteomes" id="UP000516369"/>
    </source>
</evidence>
<dbReference type="Proteomes" id="UP000516369">
    <property type="component" value="Chromosome"/>
</dbReference>
<reference evidence="2 3" key="1">
    <citation type="submission" date="2020-05" db="EMBL/GenBank/DDBJ databases">
        <title>Complete closed genome sequence of Defluviicoccus vanus.</title>
        <authorList>
            <person name="Bessarab I."/>
            <person name="Arumugam K."/>
            <person name="Maszenan A.M."/>
            <person name="Seviour R.J."/>
            <person name="Williams R.B."/>
        </authorList>
    </citation>
    <scope>NUCLEOTIDE SEQUENCE [LARGE SCALE GENOMIC DNA]</scope>
    <source>
        <strain evidence="2 3">Ben 114</strain>
    </source>
</reference>
<dbReference type="EMBL" id="CP053923">
    <property type="protein sequence ID" value="QNT70256.1"/>
    <property type="molecule type" value="Genomic_DNA"/>
</dbReference>
<keyword evidence="3" id="KW-1185">Reference proteome</keyword>
<name>A0A7H1N3H0_9PROT</name>
<protein>
    <submittedName>
        <fullName evidence="2">Uncharacterized protein</fullName>
    </submittedName>
</protein>
<gene>
    <name evidence="2" type="ORF">HQ394_14120</name>
</gene>
<feature type="signal peptide" evidence="1">
    <location>
        <begin position="1"/>
        <end position="16"/>
    </location>
</feature>
<dbReference type="AlphaFoldDB" id="A0A7H1N3H0"/>
<evidence type="ECO:0000256" key="1">
    <source>
        <dbReference type="SAM" id="SignalP"/>
    </source>
</evidence>
<feature type="chain" id="PRO_5028910743" evidence="1">
    <location>
        <begin position="17"/>
        <end position="184"/>
    </location>
</feature>
<accession>A0A7H1N3H0</accession>
<evidence type="ECO:0000313" key="2">
    <source>
        <dbReference type="EMBL" id="QNT70256.1"/>
    </source>
</evidence>
<proteinExistence type="predicted"/>
<keyword evidence="1" id="KW-0732">Signal</keyword>